<feature type="domain" description="Spo11/DNA topoisomerase VI subunit A N-terminal" evidence="12">
    <location>
        <begin position="150"/>
        <end position="211"/>
    </location>
</feature>
<sequence length="1070" mass="114717">MDATTTDATTTDATTMDAIVVSYADELLFEPFLPSPPGSQSWDPSEQNSDDDILQDYLEDSQLKSITGLGEDGEGSQEPVTLVPDRNWVIGKIEDMLERIVDGLLAENGQLTINLKTRSGLSRRQQDTGSIPSPKDIGINYPGSNAQDARRFTVVVRILELIHGCLIDDIVMTKRDIYYRHPDLFGKQTVVDRYVDDIACTLGVPRSVLNVTAAAKGLVAGNFVLSRADGISIRGLSEPEGILVPTIQASDVLDMSAIHWILVIEKEVRLTVASSSQLTHLQATFRSVLSSPHWKELGTQGLILTAKGYPDVVSRRFLRHLADDFPHISMHVLVDLDPDGIHIMSTYKHGSLRLAHEDVVHRDTPGVNLPNLQWLGVQSHDIDRASGDEGGTTTATLADAQGVMKLTARDRKKAHHMLEWGVCGEHGSEPAWRAELQRMLMLNIKAEMQILDELAGGLVSWLSSGLKVMQSGSSDDEIVPSLDASAVATTHTLHMAIPIETAPHALALQLFESSSLKAALYAALRMQLLWRRRSLADASERHWTTELSRTRRIRRTRHQKYDASPDMSSMAASWHCKIAISTMPDFAANSRPASSAHGTRGAPPSSGAAHSVPPPLHGAVIEDSATAATLPPAVTPATTTRQSVSLGVLSTLWSASSGAPSPVDAQEQRLQDVAASAGSVPSTTTTLTNTLPPTQSAALRALNAPAFQSHASSTPNTKSAMLAKSASSRTTLSSQPVVVRTYSGSRHNSRNSSAFHSPLYPTMSAHASQNLSALSAGLARRTERLPSIDDFSFSAILRAVDPEIRDAIDAIADICARSRLSLADEYDAHLPPQGEITGTRPAWAAGVGALAGRGRIARIGQGWAAADSTLTAVPEASSSNERLAGETRGTPSTKKRSQSAYRSLKSVISGGSAKQPARSHAVHQSEVGPSDQTEDAKPGPAWAVHHSSEDRPVITVPSPQASNHLSLDTSSTIKEIPEGAERRPSPRPQAAIPKAAFSHSRNASLNSLAASRARSSTLSSIAAWFPWPRPADTRTNAPTDLAKAEIRLRQVLMIAQESALGKGQGAMNHA</sequence>
<dbReference type="PANTHER" id="PTHR10848:SF0">
    <property type="entry name" value="MEIOTIC RECOMBINATION PROTEIN SPO11"/>
    <property type="match status" value="1"/>
</dbReference>
<dbReference type="Gene3D" id="3.40.1360.10">
    <property type="match status" value="1"/>
</dbReference>
<dbReference type="Pfam" id="PF04406">
    <property type="entry name" value="TP6A_N"/>
    <property type="match status" value="1"/>
</dbReference>
<feature type="domain" description="Topoisomerase 6 subunit A/Spo11 TOPRIM" evidence="13">
    <location>
        <begin position="282"/>
        <end position="453"/>
    </location>
</feature>
<evidence type="ECO:0000256" key="2">
    <source>
        <dbReference type="ARBA" id="ARBA00001946"/>
    </source>
</evidence>
<feature type="compositionally biased region" description="Polar residues" evidence="11">
    <location>
        <begin position="38"/>
        <end position="47"/>
    </location>
</feature>
<evidence type="ECO:0000256" key="7">
    <source>
        <dbReference type="ARBA" id="ARBA00023029"/>
    </source>
</evidence>
<dbReference type="GO" id="GO:0042138">
    <property type="term" value="P:meiotic DNA double-strand break formation"/>
    <property type="evidence" value="ECO:0007669"/>
    <property type="project" value="TreeGrafter"/>
</dbReference>
<comment type="catalytic activity">
    <reaction evidence="1 10">
        <text>ATP-dependent breakage, passage and rejoining of double-stranded DNA.</text>
        <dbReference type="EC" id="5.6.2.2"/>
    </reaction>
</comment>
<dbReference type="CDD" id="cd00223">
    <property type="entry name" value="TOPRIM_TopoIIB_SPO"/>
    <property type="match status" value="1"/>
</dbReference>
<evidence type="ECO:0000256" key="4">
    <source>
        <dbReference type="ARBA" id="ARBA00012895"/>
    </source>
</evidence>
<dbReference type="PROSITE" id="PS52041">
    <property type="entry name" value="TOPO_IIB"/>
    <property type="match status" value="1"/>
</dbReference>
<dbReference type="FunFam" id="3.40.1360.10:FF:000018">
    <property type="entry name" value="Type II DNA topoisomerase VI subunit A"/>
    <property type="match status" value="1"/>
</dbReference>
<dbReference type="GO" id="GO:0000228">
    <property type="term" value="C:nuclear chromosome"/>
    <property type="evidence" value="ECO:0007669"/>
    <property type="project" value="TreeGrafter"/>
</dbReference>
<evidence type="ECO:0000256" key="3">
    <source>
        <dbReference type="ARBA" id="ARBA00006559"/>
    </source>
</evidence>
<dbReference type="Proteomes" id="UP000756921">
    <property type="component" value="Unassembled WGS sequence"/>
</dbReference>
<dbReference type="GO" id="GO:0003677">
    <property type="term" value="F:DNA binding"/>
    <property type="evidence" value="ECO:0007669"/>
    <property type="project" value="UniProtKB-UniRule"/>
</dbReference>
<keyword evidence="15" id="KW-1185">Reference proteome</keyword>
<evidence type="ECO:0000313" key="15">
    <source>
        <dbReference type="Proteomes" id="UP000756921"/>
    </source>
</evidence>
<evidence type="ECO:0000256" key="6">
    <source>
        <dbReference type="ARBA" id="ARBA00022842"/>
    </source>
</evidence>
<dbReference type="SUPFAM" id="SSF56726">
    <property type="entry name" value="DNA topoisomerase IV, alpha subunit"/>
    <property type="match status" value="1"/>
</dbReference>
<feature type="compositionally biased region" description="Polar residues" evidence="11">
    <location>
        <begin position="122"/>
        <end position="131"/>
    </location>
</feature>
<keyword evidence="5" id="KW-0479">Metal-binding</keyword>
<evidence type="ECO:0000256" key="8">
    <source>
        <dbReference type="ARBA" id="ARBA00023125"/>
    </source>
</evidence>
<gene>
    <name evidence="14" type="ORF">PMIN01_05022</name>
</gene>
<name>A0A9P6KRX1_9PLEO</name>
<evidence type="ECO:0000256" key="5">
    <source>
        <dbReference type="ARBA" id="ARBA00022723"/>
    </source>
</evidence>
<feature type="region of interest" description="Disordered" evidence="11">
    <location>
        <begin position="656"/>
        <end position="689"/>
    </location>
</feature>
<dbReference type="AlphaFoldDB" id="A0A9P6KRX1"/>
<evidence type="ECO:0000256" key="11">
    <source>
        <dbReference type="SAM" id="MobiDB-lite"/>
    </source>
</evidence>
<organism evidence="14 15">
    <name type="scientific">Paraphaeosphaeria minitans</name>
    <dbReference type="NCBI Taxonomy" id="565426"/>
    <lineage>
        <taxon>Eukaryota</taxon>
        <taxon>Fungi</taxon>
        <taxon>Dikarya</taxon>
        <taxon>Ascomycota</taxon>
        <taxon>Pezizomycotina</taxon>
        <taxon>Dothideomycetes</taxon>
        <taxon>Pleosporomycetidae</taxon>
        <taxon>Pleosporales</taxon>
        <taxon>Massarineae</taxon>
        <taxon>Didymosphaeriaceae</taxon>
        <taxon>Paraphaeosphaeria</taxon>
    </lineage>
</organism>
<keyword evidence="9 10" id="KW-0413">Isomerase</keyword>
<dbReference type="GO" id="GO:0005524">
    <property type="term" value="F:ATP binding"/>
    <property type="evidence" value="ECO:0007669"/>
    <property type="project" value="InterPro"/>
</dbReference>
<dbReference type="OrthoDB" id="5377392at2759"/>
<keyword evidence="6" id="KW-0460">Magnesium</keyword>
<dbReference type="EC" id="5.6.2.2" evidence="4"/>
<reference evidence="14" key="1">
    <citation type="journal article" date="2020" name="Mol. Plant Microbe Interact.">
        <title>Genome Sequence of the Biocontrol Agent Coniothyrium minitans strain Conio (IMI 134523).</title>
        <authorList>
            <person name="Patel D."/>
            <person name="Shittu T.A."/>
            <person name="Baroncelli R."/>
            <person name="Muthumeenakshi S."/>
            <person name="Osborne T.H."/>
            <person name="Janganan T.K."/>
            <person name="Sreenivasaprasad S."/>
        </authorList>
    </citation>
    <scope>NUCLEOTIDE SEQUENCE</scope>
    <source>
        <strain evidence="14">Conio</strain>
    </source>
</reference>
<feature type="region of interest" description="Disordered" evidence="11">
    <location>
        <begin position="873"/>
        <end position="948"/>
    </location>
</feature>
<dbReference type="GO" id="GO:0003918">
    <property type="term" value="F:DNA topoisomerase type II (double strand cut, ATP-hydrolyzing) activity"/>
    <property type="evidence" value="ECO:0007669"/>
    <property type="project" value="UniProtKB-UniRule"/>
</dbReference>
<feature type="region of interest" description="Disordered" evidence="11">
    <location>
        <begin position="32"/>
        <end position="51"/>
    </location>
</feature>
<dbReference type="Gene3D" id="1.10.10.10">
    <property type="entry name" value="Winged helix-like DNA-binding domain superfamily/Winged helix DNA-binding domain"/>
    <property type="match status" value="1"/>
</dbReference>
<keyword evidence="8 10" id="KW-0238">DNA-binding</keyword>
<dbReference type="InterPro" id="IPR036078">
    <property type="entry name" value="Spo11/TopoVI_A_sf"/>
</dbReference>
<feature type="region of interest" description="Disordered" evidence="11">
    <location>
        <begin position="122"/>
        <end position="142"/>
    </location>
</feature>
<protein>
    <recommendedName>
        <fullName evidence="4">DNA topoisomerase (ATP-hydrolyzing)</fullName>
        <ecNumber evidence="4">5.6.2.2</ecNumber>
    </recommendedName>
</protein>
<evidence type="ECO:0000256" key="1">
    <source>
        <dbReference type="ARBA" id="ARBA00000185"/>
    </source>
</evidence>
<keyword evidence="7 10" id="KW-0799">Topoisomerase</keyword>
<evidence type="ECO:0000259" key="12">
    <source>
        <dbReference type="Pfam" id="PF04406"/>
    </source>
</evidence>
<feature type="region of interest" description="Disordered" evidence="11">
    <location>
        <begin position="589"/>
        <end position="618"/>
    </location>
</feature>
<dbReference type="InterPro" id="IPR002815">
    <property type="entry name" value="Spo11/TopoVI_A"/>
</dbReference>
<dbReference type="PRINTS" id="PR01550">
    <property type="entry name" value="TOP6AFAMILY"/>
</dbReference>
<dbReference type="InterPro" id="IPR013049">
    <property type="entry name" value="Spo11/TopoVI_A_N"/>
</dbReference>
<feature type="active site" description="O-(5'-phospho-DNA)-tyrosine intermediate" evidence="10">
    <location>
        <position position="179"/>
    </location>
</feature>
<dbReference type="InterPro" id="IPR036388">
    <property type="entry name" value="WH-like_DNA-bd_sf"/>
</dbReference>
<evidence type="ECO:0000313" key="14">
    <source>
        <dbReference type="EMBL" id="KAF9737243.1"/>
    </source>
</evidence>
<dbReference type="EMBL" id="WJXW01000004">
    <property type="protein sequence ID" value="KAF9737243.1"/>
    <property type="molecule type" value="Genomic_DNA"/>
</dbReference>
<dbReference type="PANTHER" id="PTHR10848">
    <property type="entry name" value="MEIOTIC RECOMBINATION PROTEIN SPO11"/>
    <property type="match status" value="1"/>
</dbReference>
<comment type="cofactor">
    <cofactor evidence="2">
        <name>Mg(2+)</name>
        <dbReference type="ChEBI" id="CHEBI:18420"/>
    </cofactor>
</comment>
<proteinExistence type="inferred from homology"/>
<dbReference type="GO" id="GO:0046872">
    <property type="term" value="F:metal ion binding"/>
    <property type="evidence" value="ECO:0007669"/>
    <property type="project" value="UniProtKB-KW"/>
</dbReference>
<dbReference type="InterPro" id="IPR034136">
    <property type="entry name" value="TOPRIM_Topo6A/Spo11"/>
</dbReference>
<comment type="caution">
    <text evidence="14">The sequence shown here is derived from an EMBL/GenBank/DDBJ whole genome shotgun (WGS) entry which is preliminary data.</text>
</comment>
<comment type="similarity">
    <text evidence="3 10">Belongs to the TOP6A family.</text>
</comment>
<dbReference type="GO" id="GO:0000706">
    <property type="term" value="P:meiotic DNA double-strand break processing"/>
    <property type="evidence" value="ECO:0007669"/>
    <property type="project" value="TreeGrafter"/>
</dbReference>
<evidence type="ECO:0000256" key="10">
    <source>
        <dbReference type="PROSITE-ProRule" id="PRU01385"/>
    </source>
</evidence>
<dbReference type="Pfam" id="PF21180">
    <property type="entry name" value="TOP6A-Spo11_Toprim"/>
    <property type="match status" value="1"/>
</dbReference>
<evidence type="ECO:0000259" key="13">
    <source>
        <dbReference type="Pfam" id="PF21180"/>
    </source>
</evidence>
<evidence type="ECO:0000256" key="9">
    <source>
        <dbReference type="ARBA" id="ARBA00023235"/>
    </source>
</evidence>
<dbReference type="GO" id="GO:0007131">
    <property type="term" value="P:reciprocal meiotic recombination"/>
    <property type="evidence" value="ECO:0007669"/>
    <property type="project" value="TreeGrafter"/>
</dbReference>
<accession>A0A9P6KRX1</accession>